<comment type="caution">
    <text evidence="2">The sequence shown here is derived from an EMBL/GenBank/DDBJ whole genome shotgun (WGS) entry which is preliminary data.</text>
</comment>
<keyword evidence="1" id="KW-0472">Membrane</keyword>
<feature type="transmembrane region" description="Helical" evidence="1">
    <location>
        <begin position="196"/>
        <end position="213"/>
    </location>
</feature>
<keyword evidence="1" id="KW-0812">Transmembrane</keyword>
<dbReference type="Proteomes" id="UP000078335">
    <property type="component" value="Unassembled WGS sequence"/>
</dbReference>
<evidence type="ECO:0000313" key="3">
    <source>
        <dbReference type="Proteomes" id="UP000078335"/>
    </source>
</evidence>
<keyword evidence="1" id="KW-1133">Transmembrane helix</keyword>
<evidence type="ECO:0008006" key="4">
    <source>
        <dbReference type="Google" id="ProtNLM"/>
    </source>
</evidence>
<feature type="transmembrane region" description="Helical" evidence="1">
    <location>
        <begin position="131"/>
        <end position="156"/>
    </location>
</feature>
<reference evidence="2 3" key="1">
    <citation type="journal article" date="2016" name="Front. Microbiol.">
        <title>Genomic Resource of Rice Seed Associated Bacteria.</title>
        <authorList>
            <person name="Midha S."/>
            <person name="Bansal K."/>
            <person name="Sharma S."/>
            <person name="Kumar N."/>
            <person name="Patil P.P."/>
            <person name="Chaudhry V."/>
            <person name="Patil P.B."/>
        </authorList>
    </citation>
    <scope>NUCLEOTIDE SEQUENCE [LARGE SCALE GENOMIC DNA]</scope>
    <source>
        <strain evidence="2 3">NS263</strain>
    </source>
</reference>
<gene>
    <name evidence="2" type="ORF">NS263_15430</name>
</gene>
<dbReference type="RefSeq" id="WP_058730129.1">
    <property type="nucleotide sequence ID" value="NZ_LDRB01000110.1"/>
</dbReference>
<keyword evidence="3" id="KW-1185">Reference proteome</keyword>
<accession>A0ABR5S2H8</accession>
<name>A0ABR5S2H8_9MICO</name>
<proteinExistence type="predicted"/>
<feature type="transmembrane region" description="Helical" evidence="1">
    <location>
        <begin position="168"/>
        <end position="189"/>
    </location>
</feature>
<sequence>MTGRPGVDARVERALAVFAAGDRRAAWETLTTMARRDPSEPAWRRALVQTYRAAGHPDQAARWGAAEPGLLDDRERRLLQRVAARARTAAELRSYLALPVLPPELDALLPPRAEQRRHRLGPLAGGLEKGALVVSSVLAGPAIAIGIVVTLVRAFLGDPSAHDVAQVTAAGVLVAVAGVGALLLVASVLRGRWVRAALLLVAVAAAVVLLAAADMTSTTPFDRAALPWAP</sequence>
<dbReference type="EMBL" id="LDRB01000110">
    <property type="protein sequence ID" value="KTR37579.1"/>
    <property type="molecule type" value="Genomic_DNA"/>
</dbReference>
<evidence type="ECO:0000313" key="2">
    <source>
        <dbReference type="EMBL" id="KTR37579.1"/>
    </source>
</evidence>
<evidence type="ECO:0000256" key="1">
    <source>
        <dbReference type="SAM" id="Phobius"/>
    </source>
</evidence>
<organism evidence="2 3">
    <name type="scientific">Curtobacterium oceanosedimentum</name>
    <dbReference type="NCBI Taxonomy" id="465820"/>
    <lineage>
        <taxon>Bacteria</taxon>
        <taxon>Bacillati</taxon>
        <taxon>Actinomycetota</taxon>
        <taxon>Actinomycetes</taxon>
        <taxon>Micrococcales</taxon>
        <taxon>Microbacteriaceae</taxon>
        <taxon>Curtobacterium</taxon>
    </lineage>
</organism>
<protein>
    <recommendedName>
        <fullName evidence="4">Tetratricopeptide repeat protein</fullName>
    </recommendedName>
</protein>